<feature type="domain" description="Outer membrane lipoprotein BamD-like" evidence="6">
    <location>
        <begin position="41"/>
        <end position="231"/>
    </location>
</feature>
<dbReference type="Pfam" id="PF13525">
    <property type="entry name" value="YfiO"/>
    <property type="match status" value="1"/>
</dbReference>
<dbReference type="Gene3D" id="1.25.40.10">
    <property type="entry name" value="Tetratricopeptide repeat domain"/>
    <property type="match status" value="1"/>
</dbReference>
<dbReference type="InterPro" id="IPR011990">
    <property type="entry name" value="TPR-like_helical_dom_sf"/>
</dbReference>
<dbReference type="AlphaFoldDB" id="A0A519BC60"/>
<name>A0A519BC60_9DELT</name>
<comment type="caution">
    <text evidence="7">The sequence shown here is derived from an EMBL/GenBank/DDBJ whole genome shotgun (WGS) entry which is preliminary data.</text>
</comment>
<gene>
    <name evidence="7" type="primary">bamD</name>
    <name evidence="7" type="ORF">EVJ47_00835</name>
</gene>
<evidence type="ECO:0000256" key="4">
    <source>
        <dbReference type="PROSITE-ProRule" id="PRU00339"/>
    </source>
</evidence>
<keyword evidence="5" id="KW-0812">Transmembrane</keyword>
<dbReference type="HAMAP" id="MF_00922">
    <property type="entry name" value="OM_assembly_BamD"/>
    <property type="match status" value="1"/>
</dbReference>
<evidence type="ECO:0000313" key="7">
    <source>
        <dbReference type="EMBL" id="RZD14862.1"/>
    </source>
</evidence>
<keyword evidence="4" id="KW-0802">TPR repeat</keyword>
<accession>A0A519BC60</accession>
<evidence type="ECO:0000256" key="2">
    <source>
        <dbReference type="ARBA" id="ARBA00023136"/>
    </source>
</evidence>
<feature type="repeat" description="TPR" evidence="4">
    <location>
        <begin position="77"/>
        <end position="110"/>
    </location>
</feature>
<keyword evidence="2 5" id="KW-0472">Membrane</keyword>
<dbReference type="NCBIfam" id="TIGR03302">
    <property type="entry name" value="OM_YfiO"/>
    <property type="match status" value="1"/>
</dbReference>
<keyword evidence="1" id="KW-0732">Signal</keyword>
<protein>
    <submittedName>
        <fullName evidence="7">Outer membrane protein assembly factor BamD</fullName>
    </submittedName>
</protein>
<evidence type="ECO:0000256" key="5">
    <source>
        <dbReference type="SAM" id="Phobius"/>
    </source>
</evidence>
<dbReference type="InterPro" id="IPR019734">
    <property type="entry name" value="TPR_rpt"/>
</dbReference>
<proteinExistence type="inferred from homology"/>
<reference evidence="7 8" key="1">
    <citation type="submission" date="2019-01" db="EMBL/GenBank/DDBJ databases">
        <title>Insights into ecological role of a new deltaproteobacterial order Candidatus Sinidesulfobacterales (Sva0485) by metagenomics and metatranscriptomics.</title>
        <authorList>
            <person name="Tan S."/>
            <person name="Liu J."/>
            <person name="Fang Y."/>
            <person name="Hedlund B.P."/>
            <person name="Lian Z.H."/>
            <person name="Huang L.Y."/>
            <person name="Li J.T."/>
            <person name="Huang L.N."/>
            <person name="Li W.J."/>
            <person name="Jiang H.C."/>
            <person name="Dong H.L."/>
            <person name="Shu W.S."/>
        </authorList>
    </citation>
    <scope>NUCLEOTIDE SEQUENCE [LARGE SCALE GENOMIC DNA]</scope>
    <source>
        <strain evidence="7">AP3</strain>
    </source>
</reference>
<dbReference type="InterPro" id="IPR017689">
    <property type="entry name" value="BamD"/>
</dbReference>
<keyword evidence="5" id="KW-1133">Transmembrane helix</keyword>
<keyword evidence="3" id="KW-0998">Cell outer membrane</keyword>
<dbReference type="InterPro" id="IPR039565">
    <property type="entry name" value="BamD-like"/>
</dbReference>
<evidence type="ECO:0000259" key="6">
    <source>
        <dbReference type="Pfam" id="PF13525"/>
    </source>
</evidence>
<organism evidence="7 8">
    <name type="scientific">Candidatus Acidulodesulfobacterium ferriphilum</name>
    <dbReference type="NCBI Taxonomy" id="2597223"/>
    <lineage>
        <taxon>Bacteria</taxon>
        <taxon>Deltaproteobacteria</taxon>
        <taxon>Candidatus Acidulodesulfobacterales</taxon>
        <taxon>Candidatus Acidulodesulfobacterium</taxon>
    </lineage>
</organism>
<feature type="transmembrane region" description="Helical" evidence="5">
    <location>
        <begin position="6"/>
        <end position="26"/>
    </location>
</feature>
<dbReference type="Proteomes" id="UP000320813">
    <property type="component" value="Unassembled WGS sequence"/>
</dbReference>
<evidence type="ECO:0000256" key="1">
    <source>
        <dbReference type="ARBA" id="ARBA00022729"/>
    </source>
</evidence>
<evidence type="ECO:0000256" key="3">
    <source>
        <dbReference type="ARBA" id="ARBA00023237"/>
    </source>
</evidence>
<dbReference type="EMBL" id="SGBD01000001">
    <property type="protein sequence ID" value="RZD14862.1"/>
    <property type="molecule type" value="Genomic_DNA"/>
</dbReference>
<dbReference type="SUPFAM" id="SSF48452">
    <property type="entry name" value="TPR-like"/>
    <property type="match status" value="1"/>
</dbReference>
<dbReference type="PROSITE" id="PS51257">
    <property type="entry name" value="PROKAR_LIPOPROTEIN"/>
    <property type="match status" value="1"/>
</dbReference>
<evidence type="ECO:0000313" key="8">
    <source>
        <dbReference type="Proteomes" id="UP000320813"/>
    </source>
</evidence>
<dbReference type="PROSITE" id="PS50005">
    <property type="entry name" value="TPR"/>
    <property type="match status" value="1"/>
</dbReference>
<sequence length="249" mass="29078">MKSKIYRLSVITIMTITVFMASLIFLTGCAKNVKKHILPPDVYYKKALFYAGKHDYSSAAKNFKALIENYPTYHNTQEAELKLGDAYYLGGKFIEAQGAYMDFIRLHPSSKYTPFAMYYAAMSYYKRKEAAGRTQSPLKHAKLMFEELVSKYPYSKYSKTALKYIKTINTDLSENTFFTGLYYFNASLWKPAAYMFKTVLKQYPGMPIIPKTLYYLTVCYKNLNDKKTENYYKNILRRDYPQSKYAKMA</sequence>